<dbReference type="STRING" id="999894.TDIS_0670"/>
<dbReference type="NCBIfam" id="TIGR04336">
    <property type="entry name" value="AmmeMemoSam_B"/>
    <property type="match status" value="1"/>
</dbReference>
<dbReference type="GO" id="GO:0051213">
    <property type="term" value="F:dioxygenase activity"/>
    <property type="evidence" value="ECO:0007669"/>
    <property type="project" value="UniProtKB-KW"/>
</dbReference>
<dbReference type="PANTHER" id="PTHR11060:SF0">
    <property type="entry name" value="PROTEIN MEMO1"/>
    <property type="match status" value="1"/>
</dbReference>
<keyword evidence="2" id="KW-0560">Oxidoreductase</keyword>
<dbReference type="InterPro" id="IPR002737">
    <property type="entry name" value="MEMO1_fam"/>
</dbReference>
<evidence type="ECO:0000313" key="3">
    <source>
        <dbReference type="Proteomes" id="UP000078390"/>
    </source>
</evidence>
<reference evidence="2 3" key="1">
    <citation type="submission" date="2016-04" db="EMBL/GenBank/DDBJ databases">
        <title>Genome analysis of Thermosulfurimonas dismutans, the first thermophilic sulfur-disproportionating bacterium of the phylum Thermodesulfobacteria.</title>
        <authorList>
            <person name="Mardanov A.V."/>
            <person name="Beletsky A.V."/>
            <person name="Kadnikov V.V."/>
            <person name="Slobodkin A.I."/>
            <person name="Ravin N.V."/>
        </authorList>
    </citation>
    <scope>NUCLEOTIDE SEQUENCE [LARGE SCALE GENOMIC DNA]</scope>
    <source>
        <strain evidence="2 3">S95</strain>
    </source>
</reference>
<dbReference type="PANTHER" id="PTHR11060">
    <property type="entry name" value="PROTEIN MEMO1"/>
    <property type="match status" value="1"/>
</dbReference>
<evidence type="ECO:0000313" key="2">
    <source>
        <dbReference type="EMBL" id="OAQ21449.1"/>
    </source>
</evidence>
<name>A0A179D6S9_9BACT</name>
<protein>
    <submittedName>
        <fullName evidence="2">Putative dioxygenase</fullName>
    </submittedName>
</protein>
<sequence length="397" mass="44616">MTPDFRPILRPIEVIPLEWQGKPSLVLRDPLGYTENFLVLPQALAPILALMDGRHSLRDLQVAATRSFGRLVMLEEVAELVRKLDAYGFLDGEAFKRLKEEVERSWKALLVRPPAHAGKAYPRDPEALRNFLDSILDQVQSQRSFSPRILVAPHLDISSGAKGYAAAYRNFDLPEKARIVLIGTGHQLEKPFSVLTKDLETPFGRISVDRDFLAGLLAKVPELYPDEFAHRHEHALEFQIIFLQYLFPDFSVIPILFGPLDLYLRDHRDPFEAVPELEKLCSVLREAWDERTYMVVSIDFAHLGVRYGDPYPAGEKEGAMAIATDRALLETLFSGNYQRFLEEACRALPYKVCGLSSLLFVANLVSGFDPQGEIYYQEAVPFGPGSLVSIAAAGLAF</sequence>
<accession>A0A179D6S9</accession>
<dbReference type="Gene3D" id="3.40.830.10">
    <property type="entry name" value="LigB-like"/>
    <property type="match status" value="1"/>
</dbReference>
<dbReference type="OrthoDB" id="9771412at2"/>
<comment type="caution">
    <text evidence="2">The sequence shown here is derived from an EMBL/GenBank/DDBJ whole genome shotgun (WGS) entry which is preliminary data.</text>
</comment>
<evidence type="ECO:0000256" key="1">
    <source>
        <dbReference type="ARBA" id="ARBA00006315"/>
    </source>
</evidence>
<dbReference type="Proteomes" id="UP000078390">
    <property type="component" value="Unassembled WGS sequence"/>
</dbReference>
<dbReference type="AlphaFoldDB" id="A0A179D6S9"/>
<organism evidence="2 3">
    <name type="scientific">Thermosulfurimonas dismutans</name>
    <dbReference type="NCBI Taxonomy" id="999894"/>
    <lineage>
        <taxon>Bacteria</taxon>
        <taxon>Pseudomonadati</taxon>
        <taxon>Thermodesulfobacteriota</taxon>
        <taxon>Thermodesulfobacteria</taxon>
        <taxon>Thermodesulfobacteriales</taxon>
        <taxon>Thermodesulfobacteriaceae</taxon>
        <taxon>Thermosulfurimonas</taxon>
    </lineage>
</organism>
<gene>
    <name evidence="2" type="ORF">TDIS_0670</name>
</gene>
<dbReference type="EMBL" id="LWLG01000002">
    <property type="protein sequence ID" value="OAQ21449.1"/>
    <property type="molecule type" value="Genomic_DNA"/>
</dbReference>
<dbReference type="CDD" id="cd07361">
    <property type="entry name" value="MEMO_like"/>
    <property type="match status" value="1"/>
</dbReference>
<keyword evidence="2" id="KW-0223">Dioxygenase</keyword>
<comment type="similarity">
    <text evidence="1">Belongs to the MEMO1 family.</text>
</comment>
<proteinExistence type="inferred from homology"/>
<dbReference type="Pfam" id="PF01875">
    <property type="entry name" value="Memo"/>
    <property type="match status" value="1"/>
</dbReference>
<keyword evidence="3" id="KW-1185">Reference proteome</keyword>
<dbReference type="RefSeq" id="WP_068669282.1">
    <property type="nucleotide sequence ID" value="NZ_LWLG01000002.1"/>
</dbReference>